<comment type="caution">
    <text evidence="1">The sequence shown here is derived from an EMBL/GenBank/DDBJ whole genome shotgun (WGS) entry which is preliminary data.</text>
</comment>
<gene>
    <name evidence="1" type="ORF">NUW58_g7369</name>
</gene>
<proteinExistence type="predicted"/>
<sequence>MADSFFSSPIDSSGYKVRLGFWTNWSRGPVFGATLTLDRLHGSLLISFTAFFVTIVATRFWRVACSIIHKRLSVAEPRDALHYQRQAIFRNSASSESALWSFLQISWAWRRLTQRNLGRTLLPISFAAICLVAFTLASGFSSSISTAIGDEVLIDGTHCGYFDWDILSPDDISRFAEPSDASRIANAANYAGQVYSPNSTGVFGSTVFVRRQLPTKSNSEAPCPFQDRLCRNSSSNLLLDSGYVDTHLDLGLNLQPDRGMLYRQVLHCAPLVTEGHKDQTTLAGFPNYTMYNYGSITLSIPIDEAANFTFTIKDIESQYIPQSTGRQGSGYSLSTFRSFMANGTSSAGEFVAEPDLERLDADTYIIFLSGNGVVSSVPLDDPWYRFDLESNFKIIQRPSGEAVYSYQPSEAASPLGCAYQRQICKGSLASNESCGPMGSSIDAWAGAAPLFGVKTEDMLYVKTGQLIEAYAASDDASRFLWLLSTITSSPSDVAKVVEKLMSQSLESSSGLIDGVQGPLPGDQWKLDVTYWWNITLAALQAAFVDTAYGSADPEVLRLQRNGTHLGQNGICQNQKIRSTQYISVSVFGLYFTYIAGLLTIIISLVIDPILSCVQKRWKYREYANLEWISNETLQLQRLAYDESGQGEWSKCTDYIPVTTPDQRLGLLNLADLEHPRLTHPRSPRSSKEIPMTSSLVEGPEGNNENHEQLNEANDRDENDEGRERLD</sequence>
<accession>A0ACC1NHM0</accession>
<name>A0ACC1NHM0_9PEZI</name>
<dbReference type="Proteomes" id="UP001143856">
    <property type="component" value="Unassembled WGS sequence"/>
</dbReference>
<evidence type="ECO:0000313" key="2">
    <source>
        <dbReference type="Proteomes" id="UP001143856"/>
    </source>
</evidence>
<evidence type="ECO:0000313" key="1">
    <source>
        <dbReference type="EMBL" id="KAJ2978830.1"/>
    </source>
</evidence>
<keyword evidence="2" id="KW-1185">Reference proteome</keyword>
<organism evidence="1 2">
    <name type="scientific">Xylaria curta</name>
    <dbReference type="NCBI Taxonomy" id="42375"/>
    <lineage>
        <taxon>Eukaryota</taxon>
        <taxon>Fungi</taxon>
        <taxon>Dikarya</taxon>
        <taxon>Ascomycota</taxon>
        <taxon>Pezizomycotina</taxon>
        <taxon>Sordariomycetes</taxon>
        <taxon>Xylariomycetidae</taxon>
        <taxon>Xylariales</taxon>
        <taxon>Xylariaceae</taxon>
        <taxon>Xylaria</taxon>
    </lineage>
</organism>
<reference evidence="1" key="1">
    <citation type="submission" date="2022-10" db="EMBL/GenBank/DDBJ databases">
        <title>Genome Sequence of Xylaria curta.</title>
        <authorList>
            <person name="Buettner E."/>
        </authorList>
    </citation>
    <scope>NUCLEOTIDE SEQUENCE</scope>
    <source>
        <strain evidence="1">Babe10</strain>
    </source>
</reference>
<protein>
    <submittedName>
        <fullName evidence="1">Uncharacterized protein</fullName>
    </submittedName>
</protein>
<dbReference type="EMBL" id="JAPDGR010001896">
    <property type="protein sequence ID" value="KAJ2978830.1"/>
    <property type="molecule type" value="Genomic_DNA"/>
</dbReference>